<dbReference type="GO" id="GO:0005524">
    <property type="term" value="F:ATP binding"/>
    <property type="evidence" value="ECO:0007669"/>
    <property type="project" value="UniProtKB-KW"/>
</dbReference>
<dbReference type="Proteomes" id="UP000245934">
    <property type="component" value="Unassembled WGS sequence"/>
</dbReference>
<evidence type="ECO:0000256" key="6">
    <source>
        <dbReference type="ARBA" id="ARBA00022741"/>
    </source>
</evidence>
<dbReference type="AlphaFoldDB" id="A0A2V2NAI5"/>
<evidence type="ECO:0000256" key="8">
    <source>
        <dbReference type="ARBA" id="ARBA00022842"/>
    </source>
</evidence>
<keyword evidence="4" id="KW-0548">Nucleotidyltransferase</keyword>
<accession>A0A2V2NAI5</accession>
<protein>
    <recommendedName>
        <fullName evidence="9">protein adenylyltransferase</fullName>
        <ecNumber evidence="9">2.7.7.108</ecNumber>
    </recommendedName>
</protein>
<dbReference type="GeneID" id="97608796"/>
<keyword evidence="2" id="KW-1277">Toxin-antitoxin system</keyword>
<dbReference type="PANTHER" id="PTHR33571">
    <property type="entry name" value="SSL8005 PROTEIN"/>
    <property type="match status" value="1"/>
</dbReference>
<evidence type="ECO:0000256" key="11">
    <source>
        <dbReference type="ARBA" id="ARBA00047518"/>
    </source>
</evidence>
<dbReference type="Pfam" id="PF01909">
    <property type="entry name" value="NTP_transf_2"/>
    <property type="match status" value="1"/>
</dbReference>
<keyword evidence="15" id="KW-1185">Reference proteome</keyword>
<evidence type="ECO:0000256" key="10">
    <source>
        <dbReference type="ARBA" id="ARBA00038276"/>
    </source>
</evidence>
<keyword evidence="3 14" id="KW-0808">Transferase</keyword>
<reference evidence="14 15" key="1">
    <citation type="submission" date="2018-05" db="EMBL/GenBank/DDBJ databases">
        <title>Draft genome of Methanospirillum stamsii Pt1.</title>
        <authorList>
            <person name="Dueholm M.S."/>
            <person name="Nielsen P.H."/>
            <person name="Bakmann L.F."/>
            <person name="Otzen D.E."/>
        </authorList>
    </citation>
    <scope>NUCLEOTIDE SEQUENCE [LARGE SCALE GENOMIC DNA]</scope>
    <source>
        <strain evidence="14 15">Pt1</strain>
    </source>
</reference>
<dbReference type="GO" id="GO:0070733">
    <property type="term" value="F:AMPylase activity"/>
    <property type="evidence" value="ECO:0007669"/>
    <property type="project" value="UniProtKB-EC"/>
</dbReference>
<dbReference type="InterPro" id="IPR002934">
    <property type="entry name" value="Polymerase_NTP_transf_dom"/>
</dbReference>
<comment type="caution">
    <text evidence="14">The sequence shown here is derived from an EMBL/GenBank/DDBJ whole genome shotgun (WGS) entry which is preliminary data.</text>
</comment>
<dbReference type="GO" id="GO:0046872">
    <property type="term" value="F:metal ion binding"/>
    <property type="evidence" value="ECO:0007669"/>
    <property type="project" value="UniProtKB-KW"/>
</dbReference>
<dbReference type="EMBL" id="QGMZ01000018">
    <property type="protein sequence ID" value="PWR73498.1"/>
    <property type="molecule type" value="Genomic_DNA"/>
</dbReference>
<dbReference type="OrthoDB" id="61846at2157"/>
<evidence type="ECO:0000256" key="4">
    <source>
        <dbReference type="ARBA" id="ARBA00022695"/>
    </source>
</evidence>
<evidence type="ECO:0000256" key="1">
    <source>
        <dbReference type="ARBA" id="ARBA00001946"/>
    </source>
</evidence>
<evidence type="ECO:0000256" key="3">
    <source>
        <dbReference type="ARBA" id="ARBA00022679"/>
    </source>
</evidence>
<keyword evidence="7" id="KW-0067">ATP-binding</keyword>
<dbReference type="RefSeq" id="WP_109940909.1">
    <property type="nucleotide sequence ID" value="NZ_CP176366.1"/>
</dbReference>
<gene>
    <name evidence="14" type="ORF">DLD82_09630</name>
</gene>
<evidence type="ECO:0000256" key="7">
    <source>
        <dbReference type="ARBA" id="ARBA00022840"/>
    </source>
</evidence>
<dbReference type="EC" id="2.7.7.108" evidence="9"/>
<name>A0A2V2NAI5_9EURY</name>
<dbReference type="InterPro" id="IPR052038">
    <property type="entry name" value="Type-VII_TA_antitoxin"/>
</dbReference>
<sequence>MYTLDMVRSRRNEILNIADKYRVSDIRIFGSVARGCQDEASDIDLLVHPGPGFSLFLHSDLMHELQDLLGVQVHVVSDRGLRPRVFDQVMREAVPL</sequence>
<evidence type="ECO:0000313" key="14">
    <source>
        <dbReference type="EMBL" id="PWR73498.1"/>
    </source>
</evidence>
<dbReference type="Gene3D" id="3.30.460.10">
    <property type="entry name" value="Beta Polymerase, domain 2"/>
    <property type="match status" value="1"/>
</dbReference>
<dbReference type="InterPro" id="IPR043519">
    <property type="entry name" value="NT_sf"/>
</dbReference>
<keyword evidence="5" id="KW-0479">Metal-binding</keyword>
<dbReference type="PANTHER" id="PTHR33571:SF12">
    <property type="entry name" value="BSL3053 PROTEIN"/>
    <property type="match status" value="1"/>
</dbReference>
<keyword evidence="8" id="KW-0460">Magnesium</keyword>
<organism evidence="14 15">
    <name type="scientific">Methanospirillum stamsii</name>
    <dbReference type="NCBI Taxonomy" id="1277351"/>
    <lineage>
        <taxon>Archaea</taxon>
        <taxon>Methanobacteriati</taxon>
        <taxon>Methanobacteriota</taxon>
        <taxon>Stenosarchaea group</taxon>
        <taxon>Methanomicrobia</taxon>
        <taxon>Methanomicrobiales</taxon>
        <taxon>Methanospirillaceae</taxon>
        <taxon>Methanospirillum</taxon>
    </lineage>
</organism>
<dbReference type="CDD" id="cd05403">
    <property type="entry name" value="NT_KNTase_like"/>
    <property type="match status" value="1"/>
</dbReference>
<feature type="domain" description="Polymerase nucleotidyl transferase" evidence="13">
    <location>
        <begin position="17"/>
        <end position="77"/>
    </location>
</feature>
<comment type="catalytic activity">
    <reaction evidence="12">
        <text>L-tyrosyl-[protein] + ATP = O-(5'-adenylyl)-L-tyrosyl-[protein] + diphosphate</text>
        <dbReference type="Rhea" id="RHEA:54288"/>
        <dbReference type="Rhea" id="RHEA-COMP:10136"/>
        <dbReference type="Rhea" id="RHEA-COMP:13846"/>
        <dbReference type="ChEBI" id="CHEBI:30616"/>
        <dbReference type="ChEBI" id="CHEBI:33019"/>
        <dbReference type="ChEBI" id="CHEBI:46858"/>
        <dbReference type="ChEBI" id="CHEBI:83624"/>
        <dbReference type="EC" id="2.7.7.108"/>
    </reaction>
</comment>
<proteinExistence type="inferred from homology"/>
<comment type="cofactor">
    <cofactor evidence="1">
        <name>Mg(2+)</name>
        <dbReference type="ChEBI" id="CHEBI:18420"/>
    </cofactor>
</comment>
<evidence type="ECO:0000256" key="5">
    <source>
        <dbReference type="ARBA" id="ARBA00022723"/>
    </source>
</evidence>
<evidence type="ECO:0000259" key="13">
    <source>
        <dbReference type="Pfam" id="PF01909"/>
    </source>
</evidence>
<evidence type="ECO:0000313" key="15">
    <source>
        <dbReference type="Proteomes" id="UP000245934"/>
    </source>
</evidence>
<evidence type="ECO:0000256" key="9">
    <source>
        <dbReference type="ARBA" id="ARBA00034531"/>
    </source>
</evidence>
<keyword evidence="6" id="KW-0547">Nucleotide-binding</keyword>
<evidence type="ECO:0000256" key="2">
    <source>
        <dbReference type="ARBA" id="ARBA00022649"/>
    </source>
</evidence>
<comment type="similarity">
    <text evidence="10">Belongs to the MntA antitoxin family.</text>
</comment>
<comment type="catalytic activity">
    <reaction evidence="11">
        <text>O-(5'-adenylyl)-L-tyrosyl-[protein] + ATP = O-[5'-(adenylyl-(5'-&gt;3')-adenylyl)]-L-tyrosyl-[protein] + diphosphate</text>
        <dbReference type="Rhea" id="RHEA:66528"/>
        <dbReference type="Rhea" id="RHEA-COMP:13846"/>
        <dbReference type="Rhea" id="RHEA-COMP:17046"/>
        <dbReference type="ChEBI" id="CHEBI:30616"/>
        <dbReference type="ChEBI" id="CHEBI:33019"/>
        <dbReference type="ChEBI" id="CHEBI:83624"/>
        <dbReference type="ChEBI" id="CHEBI:167160"/>
    </reaction>
</comment>
<dbReference type="SUPFAM" id="SSF81301">
    <property type="entry name" value="Nucleotidyltransferase"/>
    <property type="match status" value="1"/>
</dbReference>
<evidence type="ECO:0000256" key="12">
    <source>
        <dbReference type="ARBA" id="ARBA00048696"/>
    </source>
</evidence>